<dbReference type="InterPro" id="IPR052181">
    <property type="entry name" value="5hmC_binding"/>
</dbReference>
<feature type="compositionally biased region" description="Basic residues" evidence="3">
    <location>
        <begin position="238"/>
        <end position="254"/>
    </location>
</feature>
<comment type="caution">
    <text evidence="5">The sequence shown here is derived from an EMBL/GenBank/DDBJ whole genome shotgun (WGS) entry which is preliminary data.</text>
</comment>
<dbReference type="EMBL" id="QPFP01000016">
    <property type="protein sequence ID" value="TEB32287.1"/>
    <property type="molecule type" value="Genomic_DNA"/>
</dbReference>
<feature type="region of interest" description="Disordered" evidence="3">
    <location>
        <begin position="224"/>
        <end position="325"/>
    </location>
</feature>
<evidence type="ECO:0000313" key="5">
    <source>
        <dbReference type="EMBL" id="TEB32287.1"/>
    </source>
</evidence>
<accession>A0A4Y7TDP6</accession>
<dbReference type="STRING" id="71717.A0A4Y7TDP6"/>
<dbReference type="AlphaFoldDB" id="A0A4Y7TDP6"/>
<reference evidence="5 6" key="1">
    <citation type="journal article" date="2019" name="Nat. Ecol. Evol.">
        <title>Megaphylogeny resolves global patterns of mushroom evolution.</title>
        <authorList>
            <person name="Varga T."/>
            <person name="Krizsan K."/>
            <person name="Foldi C."/>
            <person name="Dima B."/>
            <person name="Sanchez-Garcia M."/>
            <person name="Sanchez-Ramirez S."/>
            <person name="Szollosi G.J."/>
            <person name="Szarkandi J.G."/>
            <person name="Papp V."/>
            <person name="Albert L."/>
            <person name="Andreopoulos W."/>
            <person name="Angelini C."/>
            <person name="Antonin V."/>
            <person name="Barry K.W."/>
            <person name="Bougher N.L."/>
            <person name="Buchanan P."/>
            <person name="Buyck B."/>
            <person name="Bense V."/>
            <person name="Catcheside P."/>
            <person name="Chovatia M."/>
            <person name="Cooper J."/>
            <person name="Damon W."/>
            <person name="Desjardin D."/>
            <person name="Finy P."/>
            <person name="Geml J."/>
            <person name="Haridas S."/>
            <person name="Hughes K."/>
            <person name="Justo A."/>
            <person name="Karasinski D."/>
            <person name="Kautmanova I."/>
            <person name="Kiss B."/>
            <person name="Kocsube S."/>
            <person name="Kotiranta H."/>
            <person name="LaButti K.M."/>
            <person name="Lechner B.E."/>
            <person name="Liimatainen K."/>
            <person name="Lipzen A."/>
            <person name="Lukacs Z."/>
            <person name="Mihaltcheva S."/>
            <person name="Morgado L.N."/>
            <person name="Niskanen T."/>
            <person name="Noordeloos M.E."/>
            <person name="Ohm R.A."/>
            <person name="Ortiz-Santana B."/>
            <person name="Ovrebo C."/>
            <person name="Racz N."/>
            <person name="Riley R."/>
            <person name="Savchenko A."/>
            <person name="Shiryaev A."/>
            <person name="Soop K."/>
            <person name="Spirin V."/>
            <person name="Szebenyi C."/>
            <person name="Tomsovsky M."/>
            <person name="Tulloss R.E."/>
            <person name="Uehling J."/>
            <person name="Grigoriev I.V."/>
            <person name="Vagvolgyi C."/>
            <person name="Papp T."/>
            <person name="Martin F.M."/>
            <person name="Miettinen O."/>
            <person name="Hibbett D.S."/>
            <person name="Nagy L.G."/>
        </authorList>
    </citation>
    <scope>NUCLEOTIDE SEQUENCE [LARGE SCALE GENOMIC DNA]</scope>
    <source>
        <strain evidence="5 6">FP101781</strain>
    </source>
</reference>
<evidence type="ECO:0000259" key="4">
    <source>
        <dbReference type="Pfam" id="PF01878"/>
    </source>
</evidence>
<feature type="domain" description="EVE" evidence="4">
    <location>
        <begin position="24"/>
        <end position="146"/>
    </location>
</feature>
<dbReference type="FunFam" id="3.10.590.10:FF:000006">
    <property type="entry name" value="Chromosome 7, whole genome shotgun sequence"/>
    <property type="match status" value="1"/>
</dbReference>
<organism evidence="5 6">
    <name type="scientific">Coprinellus micaceus</name>
    <name type="common">Glistening ink-cap mushroom</name>
    <name type="synonym">Coprinus micaceus</name>
    <dbReference type="NCBI Taxonomy" id="71717"/>
    <lineage>
        <taxon>Eukaryota</taxon>
        <taxon>Fungi</taxon>
        <taxon>Dikarya</taxon>
        <taxon>Basidiomycota</taxon>
        <taxon>Agaricomycotina</taxon>
        <taxon>Agaricomycetes</taxon>
        <taxon>Agaricomycetidae</taxon>
        <taxon>Agaricales</taxon>
        <taxon>Agaricineae</taxon>
        <taxon>Psathyrellaceae</taxon>
        <taxon>Coprinellus</taxon>
    </lineage>
</organism>
<dbReference type="SUPFAM" id="SSF88697">
    <property type="entry name" value="PUA domain-like"/>
    <property type="match status" value="1"/>
</dbReference>
<feature type="compositionally biased region" description="Acidic residues" evidence="3">
    <location>
        <begin position="259"/>
        <end position="269"/>
    </location>
</feature>
<dbReference type="Pfam" id="PF01878">
    <property type="entry name" value="EVE"/>
    <property type="match status" value="1"/>
</dbReference>
<sequence>MPKAKATAGSTPQASNDVSTSKTFYLLKAEPDSRIEKGKDVKFSVDDFEQVGTSPWEGVRNYEARNIMKEMKVGDQALFYHSNCKEPGIAAFAEVSKLAYPDYTAWDTTHPYYDPKSDSENPKWYMVDLTFKSRAKHFVPLALLRYIASVSLPASSEDKDEVPGLVEELSYLSRKGVAAIKGMPLVTRGRLSVQRVSQAEWDAINLLAETGGWDDLDVKKLGTSSSKAASASKAKPAVPKRKPAAAPKRGKGKKRLLDGDAEEELEGVEEGGVTDTAKSKPTAKAPPAKKSRRGKQPIAGEEDTAEGASSVPVRRSSRRVASKAG</sequence>
<dbReference type="InterPro" id="IPR015947">
    <property type="entry name" value="PUA-like_sf"/>
</dbReference>
<feature type="compositionally biased region" description="Low complexity" evidence="3">
    <location>
        <begin position="224"/>
        <end position="237"/>
    </location>
</feature>
<dbReference type="OrthoDB" id="41445at2759"/>
<evidence type="ECO:0000256" key="1">
    <source>
        <dbReference type="ARBA" id="ARBA00004123"/>
    </source>
</evidence>
<evidence type="ECO:0000256" key="2">
    <source>
        <dbReference type="ARBA" id="ARBA00023242"/>
    </source>
</evidence>
<evidence type="ECO:0000313" key="6">
    <source>
        <dbReference type="Proteomes" id="UP000298030"/>
    </source>
</evidence>
<feature type="compositionally biased region" description="Low complexity" evidence="3">
    <location>
        <begin position="271"/>
        <end position="286"/>
    </location>
</feature>
<dbReference type="InterPro" id="IPR047197">
    <property type="entry name" value="THYN1-like_EVE"/>
</dbReference>
<dbReference type="InterPro" id="IPR002740">
    <property type="entry name" value="EVE_domain"/>
</dbReference>
<gene>
    <name evidence="5" type="ORF">FA13DRAFT_1663082</name>
</gene>
<dbReference type="CDD" id="cd21133">
    <property type="entry name" value="EVE"/>
    <property type="match status" value="1"/>
</dbReference>
<protein>
    <submittedName>
        <fullName evidence="5">DUF55-domain-containing protein</fullName>
    </submittedName>
</protein>
<comment type="subcellular location">
    <subcellularLocation>
        <location evidence="1">Nucleus</location>
    </subcellularLocation>
</comment>
<dbReference type="GO" id="GO:0005634">
    <property type="term" value="C:nucleus"/>
    <property type="evidence" value="ECO:0007669"/>
    <property type="project" value="UniProtKB-SubCell"/>
</dbReference>
<dbReference type="Gene3D" id="3.10.590.10">
    <property type="entry name" value="ph1033 like domains"/>
    <property type="match status" value="1"/>
</dbReference>
<dbReference type="PANTHER" id="PTHR14087">
    <property type="entry name" value="THYMOCYTE NUCLEAR PROTEIN 1"/>
    <property type="match status" value="1"/>
</dbReference>
<dbReference type="Proteomes" id="UP000298030">
    <property type="component" value="Unassembled WGS sequence"/>
</dbReference>
<feature type="compositionally biased region" description="Basic residues" evidence="3">
    <location>
        <begin position="315"/>
        <end position="325"/>
    </location>
</feature>
<dbReference type="PANTHER" id="PTHR14087:SF7">
    <property type="entry name" value="THYMOCYTE NUCLEAR PROTEIN 1"/>
    <property type="match status" value="1"/>
</dbReference>
<evidence type="ECO:0000256" key="3">
    <source>
        <dbReference type="SAM" id="MobiDB-lite"/>
    </source>
</evidence>
<keyword evidence="2" id="KW-0539">Nucleus</keyword>
<name>A0A4Y7TDP6_COPMI</name>
<keyword evidence="6" id="KW-1185">Reference proteome</keyword>
<proteinExistence type="predicted"/>